<proteinExistence type="predicted"/>
<name>A0A0R1RGZ5_9LACO</name>
<sequence length="613" mass="64872">MVQKVIGVDIGNSSTEVALANVASDGTVDFINSDITATTGIKGTKRNLIGIRTAINGVLHKSGLEISDIDLIRINEATPVIGDVAMETITETIITESTMIGHNPRTPGGLGLGIGQTILLTDLANETDKAQTYIVLIPKEVDFGDAAKLLNLYHDAGFKVTGAILQGDDGVLVDNRLNFKIPIVDEVSLLDKVPQRMLAAVEVADKGSVIKQLSNPYGIATVFNLTPEQTKNVVPVARALIGNRSAVVIKTPTGDVKARVIPAGSIKITGDGHEEEVGISDGAEKIMKTVSDFKNIDNVTGESGTNIGGMLERVRQTMADLTDKQMQDIFIQDLLAVNTSVPNNVKGGLAGEFSMEQAVGIASMVRTDHLQMQAIADAIKDELGVDVEVGGAEAEAAIRGALTTPGTQAPLAILDLGAGSSDASIIDKNGHIVAIHLAGAGDMTTMIINSELGLDDPYLAEDIKRYPLAKVESLFYIRHEDGSVQFFKKALPGTLFARTVVVKPDGYLPVPGDLSIERIKAIRQSAKKRVFVTNALRALAKVSPTGNIRDIPFVVIVGGSALDFEIPQLVTDALSHYNLVAGRGNVRAIEGPRNAVATGLILSYANELKKGMS</sequence>
<reference evidence="5 6" key="1">
    <citation type="journal article" date="2015" name="Genome Announc.">
        <title>Expanding the biotechnology potential of lactobacilli through comparative genomics of 213 strains and associated genera.</title>
        <authorList>
            <person name="Sun Z."/>
            <person name="Harris H.M."/>
            <person name="McCann A."/>
            <person name="Guo C."/>
            <person name="Argimon S."/>
            <person name="Zhang W."/>
            <person name="Yang X."/>
            <person name="Jeffery I.B."/>
            <person name="Cooney J.C."/>
            <person name="Kagawa T.F."/>
            <person name="Liu W."/>
            <person name="Song Y."/>
            <person name="Salvetti E."/>
            <person name="Wrobel A."/>
            <person name="Rasinkangas P."/>
            <person name="Parkhill J."/>
            <person name="Rea M.C."/>
            <person name="O'Sullivan O."/>
            <person name="Ritari J."/>
            <person name="Douillard F.P."/>
            <person name="Paul Ross R."/>
            <person name="Yang R."/>
            <person name="Briner A.E."/>
            <person name="Felis G.E."/>
            <person name="de Vos W.M."/>
            <person name="Barrangou R."/>
            <person name="Klaenhammer T.R."/>
            <person name="Caufield P.W."/>
            <person name="Cui Y."/>
            <person name="Zhang H."/>
            <person name="O'Toole P.W."/>
        </authorList>
    </citation>
    <scope>NUCLEOTIDE SEQUENCE [LARGE SCALE GENOMIC DNA]</scope>
    <source>
        <strain evidence="5 6">DSM 15814</strain>
    </source>
</reference>
<dbReference type="SUPFAM" id="SSF53067">
    <property type="entry name" value="Actin-like ATPase domain"/>
    <property type="match status" value="2"/>
</dbReference>
<evidence type="ECO:0000256" key="1">
    <source>
        <dbReference type="PIRSR" id="PIRSR011502-1"/>
    </source>
</evidence>
<dbReference type="EMBL" id="AZFF01000005">
    <property type="protein sequence ID" value="KRL56135.1"/>
    <property type="molecule type" value="Genomic_DNA"/>
</dbReference>
<feature type="binding site" evidence="2">
    <location>
        <begin position="559"/>
        <end position="560"/>
    </location>
    <ligand>
        <name>ATP</name>
        <dbReference type="ChEBI" id="CHEBI:30616"/>
    </ligand>
</feature>
<dbReference type="Gene3D" id="3.90.470.30">
    <property type="match status" value="1"/>
</dbReference>
<dbReference type="InterPro" id="IPR012340">
    <property type="entry name" value="NA-bd_OB-fold"/>
</dbReference>
<dbReference type="AlphaFoldDB" id="A0A0R1RGZ5"/>
<dbReference type="InterPro" id="IPR028975">
    <property type="entry name" value="DDRA_swiveling_dom_sf"/>
</dbReference>
<dbReference type="STRING" id="1114972.FD35_GL002175"/>
<keyword evidence="1" id="KW-0479">Metal-binding</keyword>
<feature type="binding site" evidence="2">
    <location>
        <position position="593"/>
    </location>
    <ligand>
        <name>ATP</name>
        <dbReference type="ChEBI" id="CHEBI:30616"/>
    </ligand>
</feature>
<evidence type="ECO:0000313" key="5">
    <source>
        <dbReference type="EMBL" id="KRL56135.1"/>
    </source>
</evidence>
<evidence type="ECO:0000259" key="3">
    <source>
        <dbReference type="Pfam" id="PF08841"/>
    </source>
</evidence>
<evidence type="ECO:0000256" key="2">
    <source>
        <dbReference type="PIRSR" id="PIRSR011502-2"/>
    </source>
</evidence>
<dbReference type="Gene3D" id="3.50.30.70">
    <property type="entry name" value="Swiveling domain of dehydratase reactivase alpha subunit"/>
    <property type="match status" value="1"/>
</dbReference>
<dbReference type="Gene3D" id="2.40.50.140">
    <property type="entry name" value="Nucleic acid-binding proteins"/>
    <property type="match status" value="1"/>
</dbReference>
<feature type="binding site" evidence="1">
    <location>
        <position position="168"/>
    </location>
    <ligand>
        <name>Mg(2+)</name>
        <dbReference type="ChEBI" id="CHEBI:18420"/>
    </ligand>
</feature>
<protein>
    <submittedName>
        <fullName evidence="5">Propanediol utilization ATPase</fullName>
    </submittedName>
</protein>
<dbReference type="GO" id="GO:0005524">
    <property type="term" value="F:ATP binding"/>
    <property type="evidence" value="ECO:0007669"/>
    <property type="project" value="UniProtKB-KW"/>
</dbReference>
<dbReference type="InterPro" id="IPR009191">
    <property type="entry name" value="DDRA"/>
</dbReference>
<dbReference type="GO" id="GO:0046872">
    <property type="term" value="F:metal ion binding"/>
    <property type="evidence" value="ECO:0007669"/>
    <property type="project" value="UniProtKB-KW"/>
</dbReference>
<feature type="binding site" evidence="2">
    <location>
        <begin position="461"/>
        <end position="464"/>
    </location>
    <ligand>
        <name>ATP</name>
        <dbReference type="ChEBI" id="CHEBI:30616"/>
    </ligand>
</feature>
<comment type="caution">
    <text evidence="5">The sequence shown here is derived from an EMBL/GenBank/DDBJ whole genome shotgun (WGS) entry which is preliminary data.</text>
</comment>
<feature type="binding site" evidence="1">
    <location>
        <position position="106"/>
    </location>
    <ligand>
        <name>Mg(2+)</name>
        <dbReference type="ChEBI" id="CHEBI:18420"/>
    </ligand>
</feature>
<dbReference type="InterPro" id="IPR030994">
    <property type="entry name" value="DDR_dom"/>
</dbReference>
<keyword evidence="2" id="KW-0067">ATP-binding</keyword>
<evidence type="ECO:0000313" key="6">
    <source>
        <dbReference type="Proteomes" id="UP000051999"/>
    </source>
</evidence>
<keyword evidence="2" id="KW-0547">Nucleotide-binding</keyword>
<feature type="binding site" evidence="1">
    <location>
        <position position="185"/>
    </location>
    <ligand>
        <name>Mg(2+)</name>
        <dbReference type="ChEBI" id="CHEBI:18420"/>
    </ligand>
</feature>
<dbReference type="NCBIfam" id="TIGR04491">
    <property type="entry name" value="reactive_PduG"/>
    <property type="match status" value="1"/>
</dbReference>
<gene>
    <name evidence="5" type="ORF">FD35_GL002175</name>
</gene>
<evidence type="ECO:0000259" key="4">
    <source>
        <dbReference type="Pfam" id="PF18427"/>
    </source>
</evidence>
<dbReference type="Proteomes" id="UP000051999">
    <property type="component" value="Unassembled WGS sequence"/>
</dbReference>
<feature type="domain" description="Diol dehydratase reactivase ATPase-like" evidence="3">
    <location>
        <begin position="277"/>
        <end position="604"/>
    </location>
</feature>
<dbReference type="InterPro" id="IPR043129">
    <property type="entry name" value="ATPase_NBD"/>
</dbReference>
<feature type="domain" description="DD-reactivating factor swiveling" evidence="4">
    <location>
        <begin position="94"/>
        <end position="256"/>
    </location>
</feature>
<keyword evidence="1" id="KW-0460">Magnesium</keyword>
<dbReference type="Pfam" id="PF08841">
    <property type="entry name" value="DDR"/>
    <property type="match status" value="1"/>
</dbReference>
<dbReference type="eggNOG" id="COG0849">
    <property type="taxonomic scope" value="Bacteria"/>
</dbReference>
<dbReference type="InterPro" id="IPR040916">
    <property type="entry name" value="DDR_swiveling"/>
</dbReference>
<dbReference type="RefSeq" id="WP_017262917.1">
    <property type="nucleotide sequence ID" value="NZ_AUAW01000006.1"/>
</dbReference>
<dbReference type="SUPFAM" id="SSF82317">
    <property type="entry name" value="Swiveling domain of dehydratase reactivase alpha subunit"/>
    <property type="match status" value="1"/>
</dbReference>
<dbReference type="PATRIC" id="fig|1114972.6.peg.2226"/>
<dbReference type="Pfam" id="PF18427">
    <property type="entry name" value="DDR_swiveling"/>
    <property type="match status" value="1"/>
</dbReference>
<dbReference type="Gene3D" id="3.30.420.40">
    <property type="match status" value="2"/>
</dbReference>
<dbReference type="PIRSF" id="PIRSF011502">
    <property type="entry name" value="DdrA_PduG"/>
    <property type="match status" value="1"/>
</dbReference>
<organism evidence="5 6">
    <name type="scientific">Furfurilactobacillus rossiae DSM 15814</name>
    <dbReference type="NCBI Taxonomy" id="1114972"/>
    <lineage>
        <taxon>Bacteria</taxon>
        <taxon>Bacillati</taxon>
        <taxon>Bacillota</taxon>
        <taxon>Bacilli</taxon>
        <taxon>Lactobacillales</taxon>
        <taxon>Lactobacillaceae</taxon>
        <taxon>Furfurilactobacillus</taxon>
    </lineage>
</organism>
<accession>A0A0R1RGZ5</accession>
<keyword evidence="6" id="KW-1185">Reference proteome</keyword>
<feature type="binding site" evidence="2">
    <location>
        <begin position="12"/>
        <end position="14"/>
    </location>
    <ligand>
        <name>ATP</name>
        <dbReference type="ChEBI" id="CHEBI:30616"/>
    </ligand>
</feature>